<keyword evidence="4" id="KW-1185">Reference proteome</keyword>
<evidence type="ECO:0000313" key="4">
    <source>
        <dbReference type="Proteomes" id="UP000622317"/>
    </source>
</evidence>
<dbReference type="InterPro" id="IPR011483">
    <property type="entry name" value="Sde182_NH-like"/>
</dbReference>
<name>A0A927IG30_9BACT</name>
<feature type="chain" id="PRO_5036996514" evidence="1">
    <location>
        <begin position="19"/>
        <end position="417"/>
    </location>
</feature>
<organism evidence="3 4">
    <name type="scientific">Pelagicoccus enzymogenes</name>
    <dbReference type="NCBI Taxonomy" id="2773457"/>
    <lineage>
        <taxon>Bacteria</taxon>
        <taxon>Pseudomonadati</taxon>
        <taxon>Verrucomicrobiota</taxon>
        <taxon>Opitutia</taxon>
        <taxon>Puniceicoccales</taxon>
        <taxon>Pelagicoccaceae</taxon>
        <taxon>Pelagicoccus</taxon>
    </lineage>
</organism>
<feature type="domain" description="Cellulose-binding Sde182 nucleoside hydrolase-like" evidence="2">
    <location>
        <begin position="42"/>
        <end position="179"/>
    </location>
</feature>
<dbReference type="InterPro" id="IPR036452">
    <property type="entry name" value="Ribo_hydro-like"/>
</dbReference>
<dbReference type="AlphaFoldDB" id="A0A927IG30"/>
<dbReference type="RefSeq" id="WP_191615076.1">
    <property type="nucleotide sequence ID" value="NZ_JACYFG010000002.1"/>
</dbReference>
<evidence type="ECO:0000313" key="3">
    <source>
        <dbReference type="EMBL" id="MBD5777945.1"/>
    </source>
</evidence>
<keyword evidence="1" id="KW-0732">Signal</keyword>
<dbReference type="Pfam" id="PF07632">
    <property type="entry name" value="Sde182_NH-like"/>
    <property type="match status" value="1"/>
</dbReference>
<protein>
    <submittedName>
        <fullName evidence="3">DUF1593 domain-containing protein</fullName>
    </submittedName>
</protein>
<comment type="caution">
    <text evidence="3">The sequence shown here is derived from an EMBL/GenBank/DDBJ whole genome shotgun (WGS) entry which is preliminary data.</text>
</comment>
<dbReference type="GO" id="GO:0016799">
    <property type="term" value="F:hydrolase activity, hydrolyzing N-glycosyl compounds"/>
    <property type="evidence" value="ECO:0007669"/>
    <property type="project" value="InterPro"/>
</dbReference>
<dbReference type="Gene3D" id="3.90.245.10">
    <property type="entry name" value="Ribonucleoside hydrolase-like"/>
    <property type="match status" value="1"/>
</dbReference>
<dbReference type="Proteomes" id="UP000622317">
    <property type="component" value="Unassembled WGS sequence"/>
</dbReference>
<feature type="signal peptide" evidence="1">
    <location>
        <begin position="1"/>
        <end position="18"/>
    </location>
</feature>
<dbReference type="EMBL" id="JACYFG010000002">
    <property type="protein sequence ID" value="MBD5777945.1"/>
    <property type="molecule type" value="Genomic_DNA"/>
</dbReference>
<gene>
    <name evidence="3" type="ORF">IEN85_00365</name>
</gene>
<evidence type="ECO:0000259" key="2">
    <source>
        <dbReference type="Pfam" id="PF07632"/>
    </source>
</evidence>
<sequence>MKHFILLLFTLLPLSANAEKPNLWVLTDMSDPNDRRAGGHPQNDPDDIVSLASLLLQANRFHIERIVYASNQREGLKDPTAFVNEVFVAAYQHDLPYLKQKYSGYPDSISYALSSINQNGSSTPFDRDKDYRDLSELSTVQDLVSYASEHPVYVLIWGPATEAAMAVQHCLTTGNDAALRNMTFVAHWTKSLIAQGTPEKPFHVANCRDDEAACHYLHEIALEHPDVKYIELGSSGQTGIVNGSANYPEMDEFANSRLGQIFRYAKFYHGKPDQSDGATFWLITEAFGPTLSDVAHDGSLEMENEKRIRDLFLEKTYDLLDDSLAKSNTAAQAGNPFPNSFIAQNFTYIYQYLNGRYYIYSPLPANYEVRAPSRKLVLSGKVDGNLQLDFSQLPLGPYQVTVKSTDFTKVAELTKTK</sequence>
<accession>A0A927IG30</accession>
<proteinExistence type="predicted"/>
<reference evidence="3" key="1">
    <citation type="submission" date="2020-09" db="EMBL/GenBank/DDBJ databases">
        <title>Pelagicoccus enzymogenes sp. nov. with an EPS production, isolated from marine sediment.</title>
        <authorList>
            <person name="Feng X."/>
        </authorList>
    </citation>
    <scope>NUCLEOTIDE SEQUENCE</scope>
    <source>
        <strain evidence="3">NFK12</strain>
    </source>
</reference>
<evidence type="ECO:0000256" key="1">
    <source>
        <dbReference type="SAM" id="SignalP"/>
    </source>
</evidence>